<evidence type="ECO:0000313" key="1">
    <source>
        <dbReference type="EMBL" id="VVN97982.1"/>
    </source>
</evidence>
<dbReference type="Proteomes" id="UP000381093">
    <property type="component" value="Unassembled WGS sequence"/>
</dbReference>
<dbReference type="RefSeq" id="WP_150764720.1">
    <property type="nucleotide sequence ID" value="NZ_CABVHW010000006.1"/>
</dbReference>
<proteinExistence type="predicted"/>
<organism evidence="1 2">
    <name type="scientific">Pseudomonas fluorescens</name>
    <dbReference type="NCBI Taxonomy" id="294"/>
    <lineage>
        <taxon>Bacteria</taxon>
        <taxon>Pseudomonadati</taxon>
        <taxon>Pseudomonadota</taxon>
        <taxon>Gammaproteobacteria</taxon>
        <taxon>Pseudomonadales</taxon>
        <taxon>Pseudomonadaceae</taxon>
        <taxon>Pseudomonas</taxon>
    </lineage>
</organism>
<dbReference type="SUPFAM" id="SSF54909">
    <property type="entry name" value="Dimeric alpha+beta barrel"/>
    <property type="match status" value="1"/>
</dbReference>
<gene>
    <name evidence="1" type="ORF">PS710_02423</name>
</gene>
<dbReference type="AlphaFoldDB" id="A0A5E7BZR8"/>
<reference evidence="1 2" key="1">
    <citation type="submission" date="2019-09" db="EMBL/GenBank/DDBJ databases">
        <authorList>
            <person name="Chandra G."/>
            <person name="Truman W A."/>
        </authorList>
    </citation>
    <scope>NUCLEOTIDE SEQUENCE [LARGE SCALE GENOMIC DNA]</scope>
    <source>
        <strain evidence="1">PS710</strain>
    </source>
</reference>
<protein>
    <recommendedName>
        <fullName evidence="3">EthD domain-containing protein</fullName>
    </recommendedName>
</protein>
<evidence type="ECO:0008006" key="3">
    <source>
        <dbReference type="Google" id="ProtNLM"/>
    </source>
</evidence>
<name>A0A5E7BZR8_PSEFL</name>
<dbReference type="InterPro" id="IPR011008">
    <property type="entry name" value="Dimeric_a/b-barrel"/>
</dbReference>
<accession>A0A5E7BZR8</accession>
<sequence>MQACKLVAFSTPVPGRELELETWYDTQHIPDCLKLDGFVAAQRYRIDQQPKGVDVPAWRVMVVYDIESEDIDAALAQIPKAVHTPAMPMTDALDMSTALRVVATAASSRFVKC</sequence>
<evidence type="ECO:0000313" key="2">
    <source>
        <dbReference type="Proteomes" id="UP000381093"/>
    </source>
</evidence>
<dbReference type="EMBL" id="CABVHW010000006">
    <property type="protein sequence ID" value="VVN97982.1"/>
    <property type="molecule type" value="Genomic_DNA"/>
</dbReference>